<evidence type="ECO:0000313" key="3">
    <source>
        <dbReference type="EMBL" id="QWU99813.1"/>
    </source>
</evidence>
<dbReference type="GO" id="GO:0019631">
    <property type="term" value="P:quinate catabolic process"/>
    <property type="evidence" value="ECO:0007669"/>
    <property type="project" value="TreeGrafter"/>
</dbReference>
<dbReference type="NCBIfam" id="NF003804">
    <property type="entry name" value="PRK05395.1-1"/>
    <property type="match status" value="1"/>
</dbReference>
<keyword evidence="2" id="KW-0057">Aromatic amino acid biosynthesis</keyword>
<dbReference type="Proteomes" id="UP000683421">
    <property type="component" value="Chromosome"/>
</dbReference>
<dbReference type="PANTHER" id="PTHR21272:SF3">
    <property type="entry name" value="CATABOLIC 3-DEHYDROQUINASE"/>
    <property type="match status" value="1"/>
</dbReference>
<comment type="catalytic activity">
    <reaction evidence="2">
        <text>3-dehydroquinate = 3-dehydroshikimate + H2O</text>
        <dbReference type="Rhea" id="RHEA:21096"/>
        <dbReference type="ChEBI" id="CHEBI:15377"/>
        <dbReference type="ChEBI" id="CHEBI:16630"/>
        <dbReference type="ChEBI" id="CHEBI:32364"/>
        <dbReference type="EC" id="4.2.1.10"/>
    </reaction>
</comment>
<feature type="binding site" evidence="2">
    <location>
        <position position="84"/>
    </location>
    <ligand>
        <name>substrate</name>
    </ligand>
</feature>
<dbReference type="CDD" id="cd00466">
    <property type="entry name" value="DHQase_II"/>
    <property type="match status" value="1"/>
</dbReference>
<dbReference type="NCBIfam" id="NF003805">
    <property type="entry name" value="PRK05395.1-2"/>
    <property type="match status" value="1"/>
</dbReference>
<dbReference type="InterPro" id="IPR018509">
    <property type="entry name" value="DHquinase_II_CS"/>
</dbReference>
<evidence type="ECO:0000256" key="2">
    <source>
        <dbReference type="HAMAP-Rule" id="MF_00169"/>
    </source>
</evidence>
<keyword evidence="4" id="KW-1185">Reference proteome</keyword>
<comment type="subunit">
    <text evidence="2">Homododecamer.</text>
</comment>
<dbReference type="Pfam" id="PF01220">
    <property type="entry name" value="DHquinase_II"/>
    <property type="match status" value="1"/>
</dbReference>
<dbReference type="NCBIfam" id="NF003806">
    <property type="entry name" value="PRK05395.1-3"/>
    <property type="match status" value="1"/>
</dbReference>
<feature type="binding site" evidence="2">
    <location>
        <position position="108"/>
    </location>
    <ligand>
        <name>substrate</name>
    </ligand>
</feature>
<dbReference type="GO" id="GO:0009073">
    <property type="term" value="P:aromatic amino acid family biosynthetic process"/>
    <property type="evidence" value="ECO:0007669"/>
    <property type="project" value="UniProtKB-KW"/>
</dbReference>
<organism evidence="3 4">
    <name type="scientific">Francisella salimarina</name>
    <dbReference type="NCBI Taxonomy" id="2599927"/>
    <lineage>
        <taxon>Bacteria</taxon>
        <taxon>Pseudomonadati</taxon>
        <taxon>Pseudomonadota</taxon>
        <taxon>Gammaproteobacteria</taxon>
        <taxon>Thiotrichales</taxon>
        <taxon>Francisellaceae</taxon>
        <taxon>Francisella</taxon>
    </lineage>
</organism>
<feature type="binding site" evidence="2">
    <location>
        <position position="71"/>
    </location>
    <ligand>
        <name>substrate</name>
    </ligand>
</feature>
<reference evidence="3 4" key="1">
    <citation type="submission" date="2021-06" db="EMBL/GenBank/DDBJ databases">
        <title>Ulceroglandular infection and bacteremia caused by Francisella salimarina in an immunocompromised patient, France.</title>
        <authorList>
            <person name="Hennebique A."/>
            <person name="Caspar Y."/>
            <person name="Maurin M."/>
            <person name="Boisset S."/>
            <person name="Pelloux I."/>
            <person name="Gallego-Hernanz M.P."/>
            <person name="Burucoa C."/>
            <person name="Cazenave-Roblot F."/>
            <person name="Plouzeau C."/>
            <person name="Rammaert B."/>
        </authorList>
    </citation>
    <scope>NUCLEOTIDE SEQUENCE [LARGE SCALE GENOMIC DNA]</scope>
    <source>
        <strain evidence="3 4">CHUGA-F75</strain>
    </source>
</reference>
<dbReference type="RefSeq" id="WP_216692469.1">
    <property type="nucleotide sequence ID" value="NZ_CP076680.1"/>
</dbReference>
<name>A0AAJ4NPK1_9GAMM</name>
<keyword evidence="2" id="KW-0028">Amino-acid biosynthesis</keyword>
<comment type="function">
    <text evidence="1 2">Catalyzes a trans-dehydration via an enolate intermediate.</text>
</comment>
<comment type="pathway">
    <text evidence="2">Metabolic intermediate biosynthesis; chorismate biosynthesis; chorismate from D-erythrose 4-phosphate and phosphoenolpyruvate: step 3/7.</text>
</comment>
<dbReference type="EC" id="4.2.1.10" evidence="2"/>
<dbReference type="NCBIfam" id="TIGR01088">
    <property type="entry name" value="aroQ"/>
    <property type="match status" value="1"/>
</dbReference>
<dbReference type="KEGG" id="fsr:KQR59_02745"/>
<feature type="binding site" evidence="2">
    <location>
        <position position="77"/>
    </location>
    <ligand>
        <name>substrate</name>
    </ligand>
</feature>
<dbReference type="GO" id="GO:0003855">
    <property type="term" value="F:3-dehydroquinate dehydratase activity"/>
    <property type="evidence" value="ECO:0007669"/>
    <property type="project" value="UniProtKB-UniRule"/>
</dbReference>
<dbReference type="NCBIfam" id="NF003807">
    <property type="entry name" value="PRK05395.1-4"/>
    <property type="match status" value="1"/>
</dbReference>
<dbReference type="AlphaFoldDB" id="A0AAJ4NPK1"/>
<dbReference type="PROSITE" id="PS01029">
    <property type="entry name" value="DEHYDROQUINASE_II"/>
    <property type="match status" value="1"/>
</dbReference>
<evidence type="ECO:0000313" key="4">
    <source>
        <dbReference type="Proteomes" id="UP000683421"/>
    </source>
</evidence>
<feature type="active site" description="Proton acceptor" evidence="2">
    <location>
        <position position="22"/>
    </location>
</feature>
<dbReference type="InterPro" id="IPR001874">
    <property type="entry name" value="DHquinase_II"/>
</dbReference>
<proteinExistence type="inferred from homology"/>
<comment type="similarity">
    <text evidence="2">Belongs to the type-II 3-dehydroquinase family.</text>
</comment>
<dbReference type="GO" id="GO:0009423">
    <property type="term" value="P:chorismate biosynthetic process"/>
    <property type="evidence" value="ECO:0007669"/>
    <property type="project" value="UniProtKB-UniRule"/>
</dbReference>
<dbReference type="HAMAP" id="MF_00169">
    <property type="entry name" value="AroQ"/>
    <property type="match status" value="1"/>
</dbReference>
<protein>
    <recommendedName>
        <fullName evidence="2">3-dehydroquinate dehydratase</fullName>
        <shortName evidence="2">3-dehydroquinase</shortName>
        <ecNumber evidence="2">4.2.1.10</ecNumber>
    </recommendedName>
    <alternativeName>
        <fullName evidence="2">Type II DHQase</fullName>
    </alternativeName>
</protein>
<sequence length="145" mass="16338">MDILLINGPNLNLLGKRQPHIYGNKTIDDINNELLKIAQNNNVTIDFFQSNHEGEIVDEIQQTEAKIIIINPAAYTHASIAIRDAFLAIEKPFIEIHLSNIYNREEFRTKSLLSDIAHGCIFGFGPNGYTLALIEAINYINMKGE</sequence>
<dbReference type="PIRSF" id="PIRSF001399">
    <property type="entry name" value="DHquinase_II"/>
    <property type="match status" value="1"/>
</dbReference>
<keyword evidence="2 3" id="KW-0456">Lyase</keyword>
<dbReference type="GO" id="GO:0008652">
    <property type="term" value="P:amino acid biosynthetic process"/>
    <property type="evidence" value="ECO:0007669"/>
    <property type="project" value="UniProtKB-KW"/>
</dbReference>
<feature type="site" description="Transition state stabilizer" evidence="2">
    <location>
        <position position="17"/>
    </location>
</feature>
<feature type="active site" description="Proton donor" evidence="2">
    <location>
        <position position="97"/>
    </location>
</feature>
<evidence type="ECO:0000256" key="1">
    <source>
        <dbReference type="ARBA" id="ARBA00003924"/>
    </source>
</evidence>
<dbReference type="EMBL" id="CP076680">
    <property type="protein sequence ID" value="QWU99813.1"/>
    <property type="molecule type" value="Genomic_DNA"/>
</dbReference>
<dbReference type="PANTHER" id="PTHR21272">
    <property type="entry name" value="CATABOLIC 3-DEHYDROQUINASE"/>
    <property type="match status" value="1"/>
</dbReference>
<accession>A0AAJ4NPK1</accession>
<feature type="binding site" evidence="2">
    <location>
        <begin position="98"/>
        <end position="99"/>
    </location>
    <ligand>
        <name>substrate</name>
    </ligand>
</feature>
<gene>
    <name evidence="2 3" type="primary">aroQ</name>
    <name evidence="3" type="ORF">KQR59_02745</name>
</gene>